<evidence type="ECO:0000313" key="3">
    <source>
        <dbReference type="Proteomes" id="UP000026962"/>
    </source>
</evidence>
<evidence type="ECO:0000313" key="2">
    <source>
        <dbReference type="EnsemblPlants" id="OPUNC11G12760.1"/>
    </source>
</evidence>
<accession>A0A0E0MFX0</accession>
<name>A0A0E0MFX0_ORYPU</name>
<dbReference type="HOGENOM" id="CLU_832570_0_0_1"/>
<dbReference type="EnsemblPlants" id="OPUNC11G12760.1">
    <property type="protein sequence ID" value="OPUNC11G12760.1"/>
    <property type="gene ID" value="OPUNC11G12760"/>
</dbReference>
<feature type="region of interest" description="Disordered" evidence="1">
    <location>
        <begin position="312"/>
        <end position="334"/>
    </location>
</feature>
<sequence>MYQPIPITYQVILARYQEPRYQDIVVGGPTVHIPRRSSSPTAASSTVRATSELIADGRVLRHPRPTLELVADDRILRHPQHYQAILVRYQEPRHQDIIMYQPIPITYQVILVKYQKIPVRYQEPRYQDIVAGGPTVHIPRRSSSPTVASSTIRATSELITGGRVLRHPRPTLELVADDRILRYPQHVGARPCCRHRGSRSSEKYQAVLTRRDDKGAAHPPSVGSGDDSGGGDDLHVQPWPSGKEVAITIVANHTTHRQELHCTVHAHAGARHRWPRPPLTEQILFVAPCWRSLPAVTSSKLLSSHSSLIDKEEKGSRPVGMPVRSIPEKINGIP</sequence>
<dbReference type="Proteomes" id="UP000026962">
    <property type="component" value="Chromosome 11"/>
</dbReference>
<dbReference type="AlphaFoldDB" id="A0A0E0MFX0"/>
<dbReference type="Gramene" id="OPUNC11G12760.1">
    <property type="protein sequence ID" value="OPUNC11G12760.1"/>
    <property type="gene ID" value="OPUNC11G12760"/>
</dbReference>
<evidence type="ECO:0000256" key="1">
    <source>
        <dbReference type="SAM" id="MobiDB-lite"/>
    </source>
</evidence>
<organism evidence="2">
    <name type="scientific">Oryza punctata</name>
    <name type="common">Red rice</name>
    <dbReference type="NCBI Taxonomy" id="4537"/>
    <lineage>
        <taxon>Eukaryota</taxon>
        <taxon>Viridiplantae</taxon>
        <taxon>Streptophyta</taxon>
        <taxon>Embryophyta</taxon>
        <taxon>Tracheophyta</taxon>
        <taxon>Spermatophyta</taxon>
        <taxon>Magnoliopsida</taxon>
        <taxon>Liliopsida</taxon>
        <taxon>Poales</taxon>
        <taxon>Poaceae</taxon>
        <taxon>BOP clade</taxon>
        <taxon>Oryzoideae</taxon>
        <taxon>Oryzeae</taxon>
        <taxon>Oryzinae</taxon>
        <taxon>Oryza</taxon>
    </lineage>
</organism>
<proteinExistence type="predicted"/>
<reference evidence="2" key="2">
    <citation type="submission" date="2018-05" db="EMBL/GenBank/DDBJ databases">
        <title>OpunRS2 (Oryza punctata Reference Sequence Version 2).</title>
        <authorList>
            <person name="Zhang J."/>
            <person name="Kudrna D."/>
            <person name="Lee S."/>
            <person name="Talag J."/>
            <person name="Welchert J."/>
            <person name="Wing R.A."/>
        </authorList>
    </citation>
    <scope>NUCLEOTIDE SEQUENCE [LARGE SCALE GENOMIC DNA]</scope>
</reference>
<feature type="region of interest" description="Disordered" evidence="1">
    <location>
        <begin position="210"/>
        <end position="238"/>
    </location>
</feature>
<keyword evidence="3" id="KW-1185">Reference proteome</keyword>
<protein>
    <submittedName>
        <fullName evidence="2">Uncharacterized protein</fullName>
    </submittedName>
</protein>
<reference evidence="2" key="1">
    <citation type="submission" date="2015-04" db="UniProtKB">
        <authorList>
            <consortium name="EnsemblPlants"/>
        </authorList>
    </citation>
    <scope>IDENTIFICATION</scope>
</reference>